<dbReference type="Gene3D" id="3.30.70.1050">
    <property type="entry name" value="Trigger factor ribosome-binding domain"/>
    <property type="match status" value="1"/>
</dbReference>
<gene>
    <name evidence="11" type="ORF">Naga_100105g2</name>
</gene>
<dbReference type="InterPro" id="IPR036611">
    <property type="entry name" value="Trigger_fac_ribosome-bd_sf"/>
</dbReference>
<evidence type="ECO:0000256" key="6">
    <source>
        <dbReference type="ARBA" id="ARBA00023235"/>
    </source>
</evidence>
<evidence type="ECO:0000256" key="7">
    <source>
        <dbReference type="ARBA" id="ARBA00024849"/>
    </source>
</evidence>
<accession>W7TLF2</accession>
<evidence type="ECO:0000256" key="8">
    <source>
        <dbReference type="SAM" id="SignalP"/>
    </source>
</evidence>
<feature type="signal peptide" evidence="8">
    <location>
        <begin position="1"/>
        <end position="23"/>
    </location>
</feature>
<dbReference type="GO" id="GO:0043335">
    <property type="term" value="P:protein unfolding"/>
    <property type="evidence" value="ECO:0007669"/>
    <property type="project" value="TreeGrafter"/>
</dbReference>
<sequence>MLVNQRRCAAMAAILFSAWNAQAFIPRLPANLYQRQQHSKLSLYSTLSENVQTTVEARANSSVALFVTVPGTLTRKAYDQACKRMIEESKTSIPGFRKGQRVPEQVLLNAVGGPQVIINEALDILCEDALKKAIDESDVKAVGQASLVSHPETLIAAFKPGEPIVMELTVDVYPEVEFTGPYAGLKVQVDRIPLENEKVKQALESLRKKRVRLVDTAPGYEGKLGDSAIVNMQAFQMLSDGTRGPEMRNIAAGEGVEVVLEEGRFLPGVVEGLVGKPAGCKVVIPVTFPENIRDPQLAGIKAEFEVEILELKNRIVPEIDEQFAKEIRPDLTPEGIKQEVVDAVNADAEERTKMNRNKALEEALLAITRAEIPECWIVEETRRKFALMMQEVSTQGKSEEEVKKMITKENFEKYREIAYPQTVKTLMLGVATAKVAEDEGLQVDPLELQDQIDLRKLEAERQGLDEKALRDQLEAKLLADMVLDRLADQADITYVDVSDDA</sequence>
<dbReference type="PANTHER" id="PTHR30560:SF3">
    <property type="entry name" value="TRIGGER FACTOR-LIKE PROTEIN TIG, CHLOROPLASTIC"/>
    <property type="match status" value="1"/>
</dbReference>
<evidence type="ECO:0000259" key="10">
    <source>
        <dbReference type="Pfam" id="PF05698"/>
    </source>
</evidence>
<dbReference type="InterPro" id="IPR046357">
    <property type="entry name" value="PPIase_dom_sf"/>
</dbReference>
<dbReference type="SUPFAM" id="SSF109998">
    <property type="entry name" value="Triger factor/SurA peptide-binding domain-like"/>
    <property type="match status" value="1"/>
</dbReference>
<dbReference type="SUPFAM" id="SSF54534">
    <property type="entry name" value="FKBP-like"/>
    <property type="match status" value="1"/>
</dbReference>
<feature type="domain" description="Trigger factor ribosome-binding bacterial" evidence="9">
    <location>
        <begin position="52"/>
        <end position="206"/>
    </location>
</feature>
<dbReference type="InterPro" id="IPR005215">
    <property type="entry name" value="Trig_fac"/>
</dbReference>
<dbReference type="Pfam" id="PF05697">
    <property type="entry name" value="Trigger_N"/>
    <property type="match status" value="1"/>
</dbReference>
<keyword evidence="4" id="KW-0697">Rotamase</keyword>
<keyword evidence="6" id="KW-0413">Isomerase</keyword>
<dbReference type="EMBL" id="AZIL01001303">
    <property type="protein sequence ID" value="EWM24333.1"/>
    <property type="molecule type" value="Genomic_DNA"/>
</dbReference>
<proteinExistence type="inferred from homology"/>
<dbReference type="Pfam" id="PF05698">
    <property type="entry name" value="Trigger_C"/>
    <property type="match status" value="1"/>
</dbReference>
<dbReference type="GO" id="GO:0003755">
    <property type="term" value="F:peptidyl-prolyl cis-trans isomerase activity"/>
    <property type="evidence" value="ECO:0007669"/>
    <property type="project" value="UniProtKB-KW"/>
</dbReference>
<dbReference type="NCBIfam" id="TIGR00115">
    <property type="entry name" value="tig"/>
    <property type="match status" value="1"/>
</dbReference>
<evidence type="ECO:0000256" key="3">
    <source>
        <dbReference type="ARBA" id="ARBA00013194"/>
    </source>
</evidence>
<feature type="domain" description="Trigger factor C-terminal" evidence="10">
    <location>
        <begin position="335"/>
        <end position="492"/>
    </location>
</feature>
<dbReference type="InterPro" id="IPR027304">
    <property type="entry name" value="Trigger_fact/SurA_dom_sf"/>
</dbReference>
<dbReference type="Gene3D" id="1.10.3120.10">
    <property type="entry name" value="Trigger factor, C-terminal domain"/>
    <property type="match status" value="1"/>
</dbReference>
<comment type="function">
    <text evidence="7">Involved in protein export. Acts as a chaperone by maintaining the newly synthesized protein in an open conformation. Functions as a peptidyl-prolyl cis-trans isomerase.</text>
</comment>
<evidence type="ECO:0000313" key="12">
    <source>
        <dbReference type="Proteomes" id="UP000019335"/>
    </source>
</evidence>
<dbReference type="AlphaFoldDB" id="W7TLF2"/>
<evidence type="ECO:0000256" key="2">
    <source>
        <dbReference type="ARBA" id="ARBA00005464"/>
    </source>
</evidence>
<organism evidence="11 12">
    <name type="scientific">Nannochloropsis gaditana</name>
    <dbReference type="NCBI Taxonomy" id="72520"/>
    <lineage>
        <taxon>Eukaryota</taxon>
        <taxon>Sar</taxon>
        <taxon>Stramenopiles</taxon>
        <taxon>Ochrophyta</taxon>
        <taxon>Eustigmatophyceae</taxon>
        <taxon>Eustigmatales</taxon>
        <taxon>Monodopsidaceae</taxon>
        <taxon>Nannochloropsis</taxon>
    </lineage>
</organism>
<dbReference type="Gene3D" id="3.10.50.40">
    <property type="match status" value="1"/>
</dbReference>
<dbReference type="Proteomes" id="UP000019335">
    <property type="component" value="Chromosome 14"/>
</dbReference>
<dbReference type="InterPro" id="IPR037041">
    <property type="entry name" value="Trigger_fac_C_sf"/>
</dbReference>
<comment type="similarity">
    <text evidence="2">Belongs to the FKBP-type PPIase family. Tig subfamily.</text>
</comment>
<evidence type="ECO:0000256" key="1">
    <source>
        <dbReference type="ARBA" id="ARBA00000971"/>
    </source>
</evidence>
<dbReference type="GO" id="GO:0051083">
    <property type="term" value="P:'de novo' cotranslational protein folding"/>
    <property type="evidence" value="ECO:0007669"/>
    <property type="project" value="TreeGrafter"/>
</dbReference>
<evidence type="ECO:0000256" key="4">
    <source>
        <dbReference type="ARBA" id="ARBA00023110"/>
    </source>
</evidence>
<dbReference type="HAMAP" id="MF_00303">
    <property type="entry name" value="Trigger_factor_Tig"/>
    <property type="match status" value="1"/>
</dbReference>
<dbReference type="FunFam" id="3.30.70.1050:FF:000004">
    <property type="entry name" value="Trigger factor"/>
    <property type="match status" value="1"/>
</dbReference>
<evidence type="ECO:0000313" key="11">
    <source>
        <dbReference type="EMBL" id="EWM24333.1"/>
    </source>
</evidence>
<dbReference type="GO" id="GO:0043022">
    <property type="term" value="F:ribosome binding"/>
    <property type="evidence" value="ECO:0007669"/>
    <property type="project" value="TreeGrafter"/>
</dbReference>
<reference evidence="11 12" key="1">
    <citation type="journal article" date="2014" name="Mol. Plant">
        <title>Chromosome Scale Genome Assembly and Transcriptome Profiling of Nannochloropsis gaditana in Nitrogen Depletion.</title>
        <authorList>
            <person name="Corteggiani Carpinelli E."/>
            <person name="Telatin A."/>
            <person name="Vitulo N."/>
            <person name="Forcato C."/>
            <person name="D'Angelo M."/>
            <person name="Schiavon R."/>
            <person name="Vezzi A."/>
            <person name="Giacometti G.M."/>
            <person name="Morosinotto T."/>
            <person name="Valle G."/>
        </authorList>
    </citation>
    <scope>NUCLEOTIDE SEQUENCE [LARGE SCALE GENOMIC DNA]</scope>
    <source>
        <strain evidence="11 12">B-31</strain>
    </source>
</reference>
<keyword evidence="5" id="KW-0143">Chaperone</keyword>
<dbReference type="GO" id="GO:0015031">
    <property type="term" value="P:protein transport"/>
    <property type="evidence" value="ECO:0007669"/>
    <property type="project" value="InterPro"/>
</dbReference>
<keyword evidence="12" id="KW-1185">Reference proteome</keyword>
<dbReference type="InterPro" id="IPR008880">
    <property type="entry name" value="Trigger_fac_C"/>
</dbReference>
<dbReference type="EC" id="5.2.1.8" evidence="3"/>
<name>W7TLF2_9STRA</name>
<comment type="caution">
    <text evidence="11">The sequence shown here is derived from an EMBL/GenBank/DDBJ whole genome shotgun (WGS) entry which is preliminary data.</text>
</comment>
<dbReference type="SUPFAM" id="SSF102735">
    <property type="entry name" value="Trigger factor ribosome-binding domain"/>
    <property type="match status" value="1"/>
</dbReference>
<comment type="catalytic activity">
    <reaction evidence="1">
        <text>[protein]-peptidylproline (omega=180) = [protein]-peptidylproline (omega=0)</text>
        <dbReference type="Rhea" id="RHEA:16237"/>
        <dbReference type="Rhea" id="RHEA-COMP:10747"/>
        <dbReference type="Rhea" id="RHEA-COMP:10748"/>
        <dbReference type="ChEBI" id="CHEBI:83833"/>
        <dbReference type="ChEBI" id="CHEBI:83834"/>
        <dbReference type="EC" id="5.2.1.8"/>
    </reaction>
</comment>
<dbReference type="OrthoDB" id="3366at2759"/>
<feature type="chain" id="PRO_5004903679" description="peptidylprolyl isomerase" evidence="8">
    <location>
        <begin position="24"/>
        <end position="501"/>
    </location>
</feature>
<dbReference type="GO" id="GO:0044183">
    <property type="term" value="F:protein folding chaperone"/>
    <property type="evidence" value="ECO:0007669"/>
    <property type="project" value="TreeGrafter"/>
</dbReference>
<dbReference type="PANTHER" id="PTHR30560">
    <property type="entry name" value="TRIGGER FACTOR CHAPERONE AND PEPTIDYL-PROLYL CIS/TRANS ISOMERASE"/>
    <property type="match status" value="1"/>
</dbReference>
<protein>
    <recommendedName>
        <fullName evidence="3">peptidylprolyl isomerase</fullName>
        <ecNumber evidence="3">5.2.1.8</ecNumber>
    </recommendedName>
</protein>
<keyword evidence="8" id="KW-0732">Signal</keyword>
<dbReference type="InterPro" id="IPR008881">
    <property type="entry name" value="Trigger_fac_ribosome-bd_bac"/>
</dbReference>
<evidence type="ECO:0000259" key="9">
    <source>
        <dbReference type="Pfam" id="PF05697"/>
    </source>
</evidence>
<evidence type="ECO:0000256" key="5">
    <source>
        <dbReference type="ARBA" id="ARBA00023186"/>
    </source>
</evidence>